<feature type="compositionally biased region" description="Basic and acidic residues" evidence="1">
    <location>
        <begin position="35"/>
        <end position="68"/>
    </location>
</feature>
<accession>A0A1I7MVS3</accession>
<evidence type="ECO:0000313" key="2">
    <source>
        <dbReference type="EMBL" id="SFV26501.1"/>
    </source>
</evidence>
<reference evidence="3" key="1">
    <citation type="submission" date="2016-10" db="EMBL/GenBank/DDBJ databases">
        <authorList>
            <person name="Varghese N."/>
            <person name="Submissions S."/>
        </authorList>
    </citation>
    <scope>NUCLEOTIDE SEQUENCE [LARGE SCALE GENOMIC DNA]</scope>
    <source>
        <strain evidence="3">DSM 1565</strain>
    </source>
</reference>
<dbReference type="Proteomes" id="UP000199423">
    <property type="component" value="Unassembled WGS sequence"/>
</dbReference>
<protein>
    <submittedName>
        <fullName evidence="2">Uncharacterized protein</fullName>
    </submittedName>
</protein>
<evidence type="ECO:0000256" key="1">
    <source>
        <dbReference type="SAM" id="MobiDB-lite"/>
    </source>
</evidence>
<dbReference type="AlphaFoldDB" id="A0A1I7MVS3"/>
<feature type="region of interest" description="Disordered" evidence="1">
    <location>
        <begin position="1"/>
        <end position="68"/>
    </location>
</feature>
<evidence type="ECO:0000313" key="3">
    <source>
        <dbReference type="Proteomes" id="UP000199423"/>
    </source>
</evidence>
<keyword evidence="3" id="KW-1185">Reference proteome</keyword>
<name>A0A1I7MVS3_9HYPH</name>
<gene>
    <name evidence="2" type="ORF">SAMN04488557_0499</name>
</gene>
<sequence>MGILGWMSKRAPQVPEDVSEPQPPNNEPRASNKRPKVDKDAAAERARKNSPWRFDDGPSRRPVGETKK</sequence>
<organism evidence="2 3">
    <name type="scientific">Hyphomicrobium facile</name>
    <dbReference type="NCBI Taxonomy" id="51670"/>
    <lineage>
        <taxon>Bacteria</taxon>
        <taxon>Pseudomonadati</taxon>
        <taxon>Pseudomonadota</taxon>
        <taxon>Alphaproteobacteria</taxon>
        <taxon>Hyphomicrobiales</taxon>
        <taxon>Hyphomicrobiaceae</taxon>
        <taxon>Hyphomicrobium</taxon>
    </lineage>
</organism>
<proteinExistence type="predicted"/>
<dbReference type="EMBL" id="FPCH01000001">
    <property type="protein sequence ID" value="SFV26501.1"/>
    <property type="molecule type" value="Genomic_DNA"/>
</dbReference>